<sequence length="86" mass="9747">MRISDFPIEAVSCVLSGIRRDAAIYRRDLQTLGAIGRIHSSAHHERLPNRLDTTSLHKLLVNDAYLTKAAQQMKLPPLFTSIYDEE</sequence>
<dbReference type="EMBL" id="JBBPCC010000001">
    <property type="protein sequence ID" value="MEK8126891.1"/>
    <property type="molecule type" value="Genomic_DNA"/>
</dbReference>
<name>A0ABU9DDG0_9BACL</name>
<gene>
    <name evidence="1" type="ORF">WMW72_03110</name>
</gene>
<accession>A0ABU9DDG0</accession>
<evidence type="ECO:0000313" key="1">
    <source>
        <dbReference type="EMBL" id="MEK8126891.1"/>
    </source>
</evidence>
<reference evidence="1 2" key="1">
    <citation type="submission" date="2024-04" db="EMBL/GenBank/DDBJ databases">
        <title>draft genome sequnece of Paenibacillus filicis.</title>
        <authorList>
            <person name="Kim D.-U."/>
        </authorList>
    </citation>
    <scope>NUCLEOTIDE SEQUENCE [LARGE SCALE GENOMIC DNA]</scope>
    <source>
        <strain evidence="1 2">KACC14197</strain>
    </source>
</reference>
<protein>
    <submittedName>
        <fullName evidence="1">Uncharacterized protein</fullName>
    </submittedName>
</protein>
<proteinExistence type="predicted"/>
<dbReference type="RefSeq" id="WP_341413934.1">
    <property type="nucleotide sequence ID" value="NZ_JBBPCC010000001.1"/>
</dbReference>
<keyword evidence="2" id="KW-1185">Reference proteome</keyword>
<organism evidence="1 2">
    <name type="scientific">Paenibacillus filicis</name>
    <dbReference type="NCBI Taxonomy" id="669464"/>
    <lineage>
        <taxon>Bacteria</taxon>
        <taxon>Bacillati</taxon>
        <taxon>Bacillota</taxon>
        <taxon>Bacilli</taxon>
        <taxon>Bacillales</taxon>
        <taxon>Paenibacillaceae</taxon>
        <taxon>Paenibacillus</taxon>
    </lineage>
</organism>
<dbReference type="Proteomes" id="UP001469365">
    <property type="component" value="Unassembled WGS sequence"/>
</dbReference>
<comment type="caution">
    <text evidence="1">The sequence shown here is derived from an EMBL/GenBank/DDBJ whole genome shotgun (WGS) entry which is preliminary data.</text>
</comment>
<evidence type="ECO:0000313" key="2">
    <source>
        <dbReference type="Proteomes" id="UP001469365"/>
    </source>
</evidence>